<dbReference type="EMBL" id="WIXI01000022">
    <property type="protein sequence ID" value="MQY45144.1"/>
    <property type="molecule type" value="Genomic_DNA"/>
</dbReference>
<dbReference type="Gene3D" id="3.10.450.50">
    <property type="match status" value="1"/>
</dbReference>
<dbReference type="SUPFAM" id="SSF54427">
    <property type="entry name" value="NTF2-like"/>
    <property type="match status" value="1"/>
</dbReference>
<sequence>MQSSDYDKSMQRNLTHVFSERDPKKRLEVIRELYDPDAVLNEPEASVTGHEAISDAVTKLLDSLPPDFTFTAMGPAIGHHSIGRLRWQSGPPNGPAAVQGMDIAHFIDGRIHALYVFIEDED</sequence>
<dbReference type="InterPro" id="IPR032710">
    <property type="entry name" value="NTF2-like_dom_sf"/>
</dbReference>
<protein>
    <submittedName>
        <fullName evidence="2">Nuclear transport factor 2 family protein</fullName>
    </submittedName>
</protein>
<dbReference type="Proteomes" id="UP000435138">
    <property type="component" value="Unassembled WGS sequence"/>
</dbReference>
<evidence type="ECO:0000313" key="2">
    <source>
        <dbReference type="EMBL" id="MQY45144.1"/>
    </source>
</evidence>
<accession>A0A6A8A3L3</accession>
<organism evidence="2 3">
    <name type="scientific">Endobacterium cereale</name>
    <dbReference type="NCBI Taxonomy" id="2663029"/>
    <lineage>
        <taxon>Bacteria</taxon>
        <taxon>Pseudomonadati</taxon>
        <taxon>Pseudomonadota</taxon>
        <taxon>Alphaproteobacteria</taxon>
        <taxon>Hyphomicrobiales</taxon>
        <taxon>Rhizobiaceae</taxon>
        <taxon>Endobacterium</taxon>
    </lineage>
</organism>
<evidence type="ECO:0000313" key="3">
    <source>
        <dbReference type="Proteomes" id="UP000435138"/>
    </source>
</evidence>
<comment type="caution">
    <text evidence="2">The sequence shown here is derived from an EMBL/GenBank/DDBJ whole genome shotgun (WGS) entry which is preliminary data.</text>
</comment>
<dbReference type="InterPro" id="IPR037401">
    <property type="entry name" value="SnoaL-like"/>
</dbReference>
<feature type="domain" description="SnoaL-like" evidence="1">
    <location>
        <begin position="25"/>
        <end position="111"/>
    </location>
</feature>
<gene>
    <name evidence="2" type="ORF">GAO09_03550</name>
</gene>
<proteinExistence type="predicted"/>
<evidence type="ECO:0000259" key="1">
    <source>
        <dbReference type="Pfam" id="PF12680"/>
    </source>
</evidence>
<name>A0A6A8A3L3_9HYPH</name>
<dbReference type="AlphaFoldDB" id="A0A6A8A3L3"/>
<keyword evidence="3" id="KW-1185">Reference proteome</keyword>
<dbReference type="Pfam" id="PF12680">
    <property type="entry name" value="SnoaL_2"/>
    <property type="match status" value="1"/>
</dbReference>
<reference evidence="2 3" key="1">
    <citation type="submission" date="2019-11" db="EMBL/GenBank/DDBJ databases">
        <title>Genome analysis of Rhizobacterium cereale a novel genus and species isolated from maize roots in North Spain.</title>
        <authorList>
            <person name="Menendez E."/>
            <person name="Flores-Felix J.D."/>
            <person name="Ramirez-Bahena M.-H."/>
            <person name="Igual J.M."/>
            <person name="Garcia-Fraile P."/>
            <person name="Peix A."/>
            <person name="Velazquez E."/>
        </authorList>
    </citation>
    <scope>NUCLEOTIDE SEQUENCE [LARGE SCALE GENOMIC DNA]</scope>
    <source>
        <strain evidence="2 3">RZME27</strain>
    </source>
</reference>